<name>A0A1I4BYF8_9GAMM</name>
<gene>
    <name evidence="1" type="ORF">SAMN05518863_109181</name>
</gene>
<evidence type="ECO:0000313" key="2">
    <source>
        <dbReference type="Proteomes" id="UP000198841"/>
    </source>
</evidence>
<dbReference type="EMBL" id="FOSD01000009">
    <property type="protein sequence ID" value="SFK72961.1"/>
    <property type="molecule type" value="Genomic_DNA"/>
</dbReference>
<organism evidence="1 2">
    <name type="scientific">Candidatus Pantoea symbiotica</name>
    <dbReference type="NCBI Taxonomy" id="1884370"/>
    <lineage>
        <taxon>Bacteria</taxon>
        <taxon>Pseudomonadati</taxon>
        <taxon>Pseudomonadota</taxon>
        <taxon>Gammaproteobacteria</taxon>
        <taxon>Enterobacterales</taxon>
        <taxon>Erwiniaceae</taxon>
        <taxon>Pantoea</taxon>
    </lineage>
</organism>
<sequence>MSASVIPGSNVPSPSTYPLEMYLGDIESICHLDINEKKHERI</sequence>
<dbReference type="Proteomes" id="UP000198841">
    <property type="component" value="Unassembled WGS sequence"/>
</dbReference>
<protein>
    <submittedName>
        <fullName evidence="1">Uncharacterized protein</fullName>
    </submittedName>
</protein>
<keyword evidence="2" id="KW-1185">Reference proteome</keyword>
<accession>A0A1I4BYF8</accession>
<comment type="caution">
    <text evidence="1">The sequence shown here is derived from an EMBL/GenBank/DDBJ whole genome shotgun (WGS) entry which is preliminary data.</text>
</comment>
<proteinExistence type="predicted"/>
<reference evidence="1 2" key="1">
    <citation type="submission" date="2016-10" db="EMBL/GenBank/DDBJ databases">
        <authorList>
            <person name="Varghese N."/>
            <person name="Submissions S."/>
        </authorList>
    </citation>
    <scope>NUCLEOTIDE SEQUENCE [LARGE SCALE GENOMIC DNA]</scope>
    <source>
        <strain evidence="1 2">YR512</strain>
    </source>
</reference>
<evidence type="ECO:0000313" key="1">
    <source>
        <dbReference type="EMBL" id="SFK72961.1"/>
    </source>
</evidence>